<name>A0ABS7KWW4_CLOSR</name>
<dbReference type="Pfam" id="PF19420">
    <property type="entry name" value="DDAH_eukar"/>
    <property type="match status" value="1"/>
</dbReference>
<dbReference type="PANTHER" id="PTHR47271:SF2">
    <property type="entry name" value="ARGININE DEIMINASE"/>
    <property type="match status" value="1"/>
</dbReference>
<sequence length="261" mass="29844">MSEIKYILMRYPSFIEITNNNNKHKGTFCKEKALNNYNNLLNILSEEGIKYYFLNTENSNSEVFTRDIGFALGNIMFISNMRSAGRKKETEKLIEFVRKNKIEHYIFENNIEGGDVVVGHSTIFVGISQRTTEAGIEELRQYIDEKGLKYNVVPIKFDSENKLHLDCVFNILDKKSAIISEYVYDIDKIENEIKNLYYISNESADNLGTNVLPIGKKKIICSDTEATRVLKKAGYKVFYCEYDEIVKAGGSIGCSTLPLTL</sequence>
<dbReference type="Proteomes" id="UP001299068">
    <property type="component" value="Unassembled WGS sequence"/>
</dbReference>
<keyword evidence="2" id="KW-1185">Reference proteome</keyword>
<evidence type="ECO:0000313" key="1">
    <source>
        <dbReference type="EMBL" id="MBY0755103.1"/>
    </source>
</evidence>
<accession>A0ABS7KWW4</accession>
<dbReference type="RefSeq" id="WP_221860109.1">
    <property type="nucleotide sequence ID" value="NZ_JAIKTU010000004.1"/>
</dbReference>
<dbReference type="SUPFAM" id="SSF55909">
    <property type="entry name" value="Pentein"/>
    <property type="match status" value="1"/>
</dbReference>
<gene>
    <name evidence="1" type="ORF">K5V21_06500</name>
</gene>
<comment type="caution">
    <text evidence="1">The sequence shown here is derived from an EMBL/GenBank/DDBJ whole genome shotgun (WGS) entry which is preliminary data.</text>
</comment>
<protein>
    <submittedName>
        <fullName evidence="1">Amidinotransferase</fullName>
    </submittedName>
</protein>
<proteinExistence type="predicted"/>
<reference evidence="1 2" key="1">
    <citation type="journal article" date="2021" name="Cell Host Microbe">
        <title>in vivo commensal control of Clostridioides difficile virulence.</title>
        <authorList>
            <person name="Girinathan B.P."/>
            <person name="Dibenedetto N."/>
            <person name="Worley J.N."/>
            <person name="Peltier J."/>
            <person name="Arrieta-Ortiz M.L."/>
            <person name="Rupa Christinal Immanuel S."/>
            <person name="Lavin R."/>
            <person name="Delaney M.L."/>
            <person name="Cummins C."/>
            <person name="Hoffmann M."/>
            <person name="Luo Y."/>
            <person name="Gonzalez-Escalona N."/>
            <person name="Allard M."/>
            <person name="Onderdonk A.B."/>
            <person name="Gerber G.K."/>
            <person name="Sonenshein A.L."/>
            <person name="Baliga N."/>
            <person name="Dupuy B."/>
            <person name="Bry L."/>
        </authorList>
    </citation>
    <scope>NUCLEOTIDE SEQUENCE [LARGE SCALE GENOMIC DNA]</scope>
    <source>
        <strain evidence="1 2">DSM 599</strain>
    </source>
</reference>
<dbReference type="PANTHER" id="PTHR47271">
    <property type="entry name" value="ARGININE DEIMINASE"/>
    <property type="match status" value="1"/>
</dbReference>
<evidence type="ECO:0000313" key="2">
    <source>
        <dbReference type="Proteomes" id="UP001299068"/>
    </source>
</evidence>
<dbReference type="EMBL" id="JAIKTU010000004">
    <property type="protein sequence ID" value="MBY0755103.1"/>
    <property type="molecule type" value="Genomic_DNA"/>
</dbReference>
<organism evidence="1 2">
    <name type="scientific">Clostridium sardiniense</name>
    <name type="common">Clostridium absonum</name>
    <dbReference type="NCBI Taxonomy" id="29369"/>
    <lineage>
        <taxon>Bacteria</taxon>
        <taxon>Bacillati</taxon>
        <taxon>Bacillota</taxon>
        <taxon>Clostridia</taxon>
        <taxon>Eubacteriales</taxon>
        <taxon>Clostridiaceae</taxon>
        <taxon>Clostridium</taxon>
    </lineage>
</organism>
<dbReference type="Gene3D" id="3.75.10.10">
    <property type="entry name" value="L-arginine/glycine Amidinotransferase, Chain A"/>
    <property type="match status" value="1"/>
</dbReference>